<dbReference type="PIRSF" id="PIRSF002465">
    <property type="entry name" value="Phsphlp_syn_PlsX"/>
    <property type="match status" value="1"/>
</dbReference>
<keyword evidence="6 10" id="KW-0594">Phospholipid biosynthesis</keyword>
<evidence type="ECO:0000256" key="1">
    <source>
        <dbReference type="ARBA" id="ARBA00001232"/>
    </source>
</evidence>
<comment type="pathway">
    <text evidence="10">Lipid metabolism; phospholipid metabolism.</text>
</comment>
<comment type="subcellular location">
    <subcellularLocation>
        <location evidence="10">Cytoplasm</location>
    </subcellularLocation>
    <text evidence="10">Associated with the membrane possibly through PlsY.</text>
</comment>
<name>G4QLH4_GLANF</name>
<dbReference type="HAMAP" id="MF_00019">
    <property type="entry name" value="PlsX"/>
    <property type="match status" value="1"/>
</dbReference>
<evidence type="ECO:0000256" key="4">
    <source>
        <dbReference type="ARBA" id="ARBA00022679"/>
    </source>
</evidence>
<dbReference type="InterPro" id="IPR003664">
    <property type="entry name" value="FA_synthesis"/>
</dbReference>
<evidence type="ECO:0000256" key="10">
    <source>
        <dbReference type="HAMAP-Rule" id="MF_00019"/>
    </source>
</evidence>
<dbReference type="InterPro" id="IPR012281">
    <property type="entry name" value="Phospholipid_synth_PlsX-like"/>
</dbReference>
<dbReference type="RefSeq" id="WP_014108715.1">
    <property type="nucleotide sequence ID" value="NC_016041.1"/>
</dbReference>
<evidence type="ECO:0000256" key="2">
    <source>
        <dbReference type="ARBA" id="ARBA00022490"/>
    </source>
</evidence>
<dbReference type="EC" id="2.3.1.274" evidence="8 10"/>
<dbReference type="STRING" id="1085623.GNIT_1728"/>
<comment type="subunit">
    <text evidence="9 10">Homodimer. Probably interacts with PlsY.</text>
</comment>
<keyword evidence="5 10" id="KW-0443">Lipid metabolism</keyword>
<dbReference type="AlphaFoldDB" id="G4QLH4"/>
<reference evidence="11 12" key="1">
    <citation type="journal article" date="2011" name="J. Bacteriol.">
        <title>Complete genome sequence of seawater bacterium Glaciecola nitratireducens FR1064T.</title>
        <authorList>
            <person name="Bian F."/>
            <person name="Qin Q.L."/>
            <person name="Xie B.B."/>
            <person name="Shu Y.L."/>
            <person name="Zhang X.Y."/>
            <person name="Yu Y."/>
            <person name="Chen B."/>
            <person name="Chen X.L."/>
            <person name="Zhou B.C."/>
            <person name="Zhang Y.Z."/>
        </authorList>
    </citation>
    <scope>NUCLEOTIDE SEQUENCE [LARGE SCALE GENOMIC DNA]</scope>
    <source>
        <strain evidence="12">JCM 12485 / KCTC 12276 / FR1064</strain>
    </source>
</reference>
<dbReference type="GO" id="GO:0006633">
    <property type="term" value="P:fatty acid biosynthetic process"/>
    <property type="evidence" value="ECO:0007669"/>
    <property type="project" value="UniProtKB-UniRule"/>
</dbReference>
<comment type="function">
    <text evidence="10">Catalyzes the reversible formation of acyl-phosphate (acyl-PO(4)) from acyl-[acyl-carrier-protein] (acyl-ACP). This enzyme utilizes acyl-ACP as fatty acyl donor, but not acyl-CoA.</text>
</comment>
<dbReference type="UniPathway" id="UPA00085"/>
<keyword evidence="3 10" id="KW-0444">Lipid biosynthesis</keyword>
<keyword evidence="12" id="KW-1185">Reference proteome</keyword>
<dbReference type="GO" id="GO:0043811">
    <property type="term" value="F:phosphate:acyl-[acyl carrier protein] acyltransferase activity"/>
    <property type="evidence" value="ECO:0007669"/>
    <property type="project" value="UniProtKB-UniRule"/>
</dbReference>
<evidence type="ECO:0000256" key="3">
    <source>
        <dbReference type="ARBA" id="ARBA00022516"/>
    </source>
</evidence>
<dbReference type="eggNOG" id="COG0416">
    <property type="taxonomic scope" value="Bacteria"/>
</dbReference>
<keyword evidence="2 10" id="KW-0963">Cytoplasm</keyword>
<evidence type="ECO:0000313" key="11">
    <source>
        <dbReference type="EMBL" id="AEP29841.1"/>
    </source>
</evidence>
<evidence type="ECO:0000256" key="8">
    <source>
        <dbReference type="ARBA" id="ARBA00024069"/>
    </source>
</evidence>
<dbReference type="GO" id="GO:0008654">
    <property type="term" value="P:phospholipid biosynthetic process"/>
    <property type="evidence" value="ECO:0007669"/>
    <property type="project" value="UniProtKB-KW"/>
</dbReference>
<sequence>MSDVKIALDIMGGDHGPHVLLSAAEKSLKQLPKLHLTICGHLSEYAHFKNGLDAKTLSRVDFVDCDEVVTMNDKPTTALRKKKQSSMRKVIDLVQSGDAQACVSSGNTGALMAMAFYVLKTLPGISRPALISWLPKGQGKKVLLLDLGASVNCDAEGLFQYAVMGSVLAEQCSHIHSPKVALLNVGEEDIKGNTLVKHADQLLRDCPSVNYIGYVEGDQIFSGDADVVVTDGFTGNIALKSSEGIAKLVISEIKQATTETLFARILSKLALPLLKKLYQRMNPDQYNGASLIGLRGIVVKSHGNASAEACYYAIKQAYEEAENAVPDKIKTKIESVLMEH</sequence>
<keyword evidence="4 10" id="KW-0808">Transferase</keyword>
<gene>
    <name evidence="10 11" type="primary">plsX</name>
    <name evidence="11" type="ordered locus">GNIT_1728</name>
</gene>
<dbReference type="OrthoDB" id="9806408at2"/>
<dbReference type="Pfam" id="PF02504">
    <property type="entry name" value="FA_synthesis"/>
    <property type="match status" value="1"/>
</dbReference>
<dbReference type="PANTHER" id="PTHR30100:SF1">
    <property type="entry name" value="PHOSPHATE ACYLTRANSFERASE"/>
    <property type="match status" value="1"/>
</dbReference>
<dbReference type="HOGENOM" id="CLU_039379_1_0_6"/>
<dbReference type="Gene3D" id="3.40.718.10">
    <property type="entry name" value="Isopropylmalate Dehydrogenase"/>
    <property type="match status" value="1"/>
</dbReference>
<evidence type="ECO:0000256" key="6">
    <source>
        <dbReference type="ARBA" id="ARBA00023209"/>
    </source>
</evidence>
<protein>
    <recommendedName>
        <fullName evidence="8 10">Phosphate acyltransferase</fullName>
        <ecNumber evidence="8 10">2.3.1.274</ecNumber>
    </recommendedName>
    <alternativeName>
        <fullName evidence="10">Acyl-ACP phosphotransacylase</fullName>
    </alternativeName>
    <alternativeName>
        <fullName evidence="10">Acyl-[acyl-carrier-protein]--phosphate acyltransferase</fullName>
    </alternativeName>
    <alternativeName>
        <fullName evidence="10">Phosphate-acyl-ACP acyltransferase</fullName>
    </alternativeName>
</protein>
<dbReference type="PANTHER" id="PTHR30100">
    <property type="entry name" value="FATTY ACID/PHOSPHOLIPID SYNTHESIS PROTEIN PLSX"/>
    <property type="match status" value="1"/>
</dbReference>
<proteinExistence type="inferred from homology"/>
<evidence type="ECO:0000256" key="7">
    <source>
        <dbReference type="ARBA" id="ARBA00023264"/>
    </source>
</evidence>
<evidence type="ECO:0000256" key="5">
    <source>
        <dbReference type="ARBA" id="ARBA00023098"/>
    </source>
</evidence>
<dbReference type="SUPFAM" id="SSF53659">
    <property type="entry name" value="Isocitrate/Isopropylmalate dehydrogenase-like"/>
    <property type="match status" value="1"/>
</dbReference>
<evidence type="ECO:0000256" key="9">
    <source>
        <dbReference type="ARBA" id="ARBA00046608"/>
    </source>
</evidence>
<keyword evidence="7 10" id="KW-1208">Phospholipid metabolism</keyword>
<comment type="similarity">
    <text evidence="10">Belongs to the PlsX family.</text>
</comment>
<organism evidence="11 12">
    <name type="scientific">Glaciecola nitratireducens (strain JCM 12485 / KCTC 12276 / FR1064)</name>
    <dbReference type="NCBI Taxonomy" id="1085623"/>
    <lineage>
        <taxon>Bacteria</taxon>
        <taxon>Pseudomonadati</taxon>
        <taxon>Pseudomonadota</taxon>
        <taxon>Gammaproteobacteria</taxon>
        <taxon>Alteromonadales</taxon>
        <taxon>Alteromonadaceae</taxon>
        <taxon>Brumicola</taxon>
    </lineage>
</organism>
<dbReference type="EMBL" id="CP003060">
    <property type="protein sequence ID" value="AEP29841.1"/>
    <property type="molecule type" value="Genomic_DNA"/>
</dbReference>
<dbReference type="KEGG" id="gni:GNIT_1728"/>
<accession>G4QLH4</accession>
<dbReference type="NCBIfam" id="TIGR00182">
    <property type="entry name" value="plsX"/>
    <property type="match status" value="1"/>
</dbReference>
<comment type="catalytic activity">
    <reaction evidence="1 10">
        <text>a fatty acyl-[ACP] + phosphate = an acyl phosphate + holo-[ACP]</text>
        <dbReference type="Rhea" id="RHEA:42292"/>
        <dbReference type="Rhea" id="RHEA-COMP:9685"/>
        <dbReference type="Rhea" id="RHEA-COMP:14125"/>
        <dbReference type="ChEBI" id="CHEBI:43474"/>
        <dbReference type="ChEBI" id="CHEBI:59918"/>
        <dbReference type="ChEBI" id="CHEBI:64479"/>
        <dbReference type="ChEBI" id="CHEBI:138651"/>
        <dbReference type="EC" id="2.3.1.274"/>
    </reaction>
</comment>
<dbReference type="GO" id="GO:0005737">
    <property type="term" value="C:cytoplasm"/>
    <property type="evidence" value="ECO:0007669"/>
    <property type="project" value="UniProtKB-SubCell"/>
</dbReference>
<evidence type="ECO:0000313" key="12">
    <source>
        <dbReference type="Proteomes" id="UP000009282"/>
    </source>
</evidence>
<dbReference type="Proteomes" id="UP000009282">
    <property type="component" value="Chromosome"/>
</dbReference>